<evidence type="ECO:0000313" key="5">
    <source>
        <dbReference type="EMBL" id="PHJ18289.1"/>
    </source>
</evidence>
<protein>
    <submittedName>
        <fullName evidence="5">Protein cwfj c-terminus 1 family protein</fullName>
    </submittedName>
</protein>
<dbReference type="GO" id="GO:0071014">
    <property type="term" value="C:post-mRNA release spliceosomal complex"/>
    <property type="evidence" value="ECO:0007669"/>
    <property type="project" value="TreeGrafter"/>
</dbReference>
<feature type="compositionally biased region" description="Basic and acidic residues" evidence="2">
    <location>
        <begin position="360"/>
        <end position="375"/>
    </location>
</feature>
<feature type="compositionally biased region" description="Polar residues" evidence="2">
    <location>
        <begin position="448"/>
        <end position="469"/>
    </location>
</feature>
<dbReference type="Pfam" id="PF04677">
    <property type="entry name" value="CwfJ_C_1"/>
    <property type="match status" value="1"/>
</dbReference>
<feature type="region of interest" description="Disordered" evidence="2">
    <location>
        <begin position="244"/>
        <end position="486"/>
    </location>
</feature>
<feature type="compositionally biased region" description="Polar residues" evidence="2">
    <location>
        <begin position="180"/>
        <end position="190"/>
    </location>
</feature>
<accession>A0A2C6KMC0</accession>
<keyword evidence="6" id="KW-1185">Reference proteome</keyword>
<feature type="region of interest" description="Disordered" evidence="2">
    <location>
        <begin position="546"/>
        <end position="585"/>
    </location>
</feature>
<dbReference type="PANTHER" id="PTHR12072">
    <property type="entry name" value="CWF19, CELL CYCLE CONTROL PROTEIN"/>
    <property type="match status" value="1"/>
</dbReference>
<comment type="caution">
    <text evidence="5">The sequence shown here is derived from an EMBL/GenBank/DDBJ whole genome shotgun (WGS) entry which is preliminary data.</text>
</comment>
<dbReference type="Pfam" id="PF04676">
    <property type="entry name" value="CwfJ_C_2"/>
    <property type="match status" value="1"/>
</dbReference>
<dbReference type="InterPro" id="IPR006767">
    <property type="entry name" value="Cwf19-like_C_dom-2"/>
</dbReference>
<reference evidence="5 6" key="1">
    <citation type="journal article" date="2017" name="Int. J. Parasitol.">
        <title>The genome of the protozoan parasite Cystoisospora suis and a reverse vaccinology approach to identify vaccine candidates.</title>
        <authorList>
            <person name="Palmieri N."/>
            <person name="Shrestha A."/>
            <person name="Ruttkowski B."/>
            <person name="Beck T."/>
            <person name="Vogl C."/>
            <person name="Tomley F."/>
            <person name="Blake D.P."/>
            <person name="Joachim A."/>
        </authorList>
    </citation>
    <scope>NUCLEOTIDE SEQUENCE [LARGE SCALE GENOMIC DNA]</scope>
    <source>
        <strain evidence="5 6">Wien I</strain>
    </source>
</reference>
<feature type="compositionally biased region" description="Low complexity" evidence="2">
    <location>
        <begin position="476"/>
        <end position="485"/>
    </location>
</feature>
<dbReference type="VEuPathDB" id="ToxoDB:CSUI_007882"/>
<dbReference type="Proteomes" id="UP000221165">
    <property type="component" value="Unassembled WGS sequence"/>
</dbReference>
<comment type="similarity">
    <text evidence="1">Belongs to the CWF19 family.</text>
</comment>
<evidence type="ECO:0000259" key="3">
    <source>
        <dbReference type="Pfam" id="PF04676"/>
    </source>
</evidence>
<feature type="domain" description="Cwf19-like C-terminal" evidence="4">
    <location>
        <begin position="651"/>
        <end position="782"/>
    </location>
</feature>
<evidence type="ECO:0000259" key="4">
    <source>
        <dbReference type="Pfam" id="PF04677"/>
    </source>
</evidence>
<dbReference type="InterPro" id="IPR040194">
    <property type="entry name" value="Cwf19-like"/>
</dbReference>
<dbReference type="InterPro" id="IPR006768">
    <property type="entry name" value="Cwf19-like_C_dom-1"/>
</dbReference>
<name>A0A2C6KMC0_9APIC</name>
<feature type="compositionally biased region" description="Basic and acidic residues" evidence="2">
    <location>
        <begin position="308"/>
        <end position="346"/>
    </location>
</feature>
<feature type="compositionally biased region" description="Basic and acidic residues" evidence="2">
    <location>
        <begin position="19"/>
        <end position="32"/>
    </location>
</feature>
<feature type="compositionally biased region" description="Basic and acidic residues" evidence="2">
    <location>
        <begin position="244"/>
        <end position="285"/>
    </location>
</feature>
<feature type="region of interest" description="Disordered" evidence="2">
    <location>
        <begin position="618"/>
        <end position="640"/>
    </location>
</feature>
<dbReference type="RefSeq" id="XP_067919997.1">
    <property type="nucleotide sequence ID" value="XM_068068025.1"/>
</dbReference>
<evidence type="ECO:0000313" key="6">
    <source>
        <dbReference type="Proteomes" id="UP000221165"/>
    </source>
</evidence>
<feature type="compositionally biased region" description="Polar residues" evidence="2">
    <location>
        <begin position="561"/>
        <end position="579"/>
    </location>
</feature>
<evidence type="ECO:0000256" key="1">
    <source>
        <dbReference type="ARBA" id="ARBA00006795"/>
    </source>
</evidence>
<organism evidence="5 6">
    <name type="scientific">Cystoisospora suis</name>
    <dbReference type="NCBI Taxonomy" id="483139"/>
    <lineage>
        <taxon>Eukaryota</taxon>
        <taxon>Sar</taxon>
        <taxon>Alveolata</taxon>
        <taxon>Apicomplexa</taxon>
        <taxon>Conoidasida</taxon>
        <taxon>Coccidia</taxon>
        <taxon>Eucoccidiorida</taxon>
        <taxon>Eimeriorina</taxon>
        <taxon>Sarcocystidae</taxon>
        <taxon>Cystoisospora</taxon>
    </lineage>
</organism>
<dbReference type="GeneID" id="94431236"/>
<feature type="compositionally biased region" description="Basic and acidic residues" evidence="2">
    <location>
        <begin position="402"/>
        <end position="418"/>
    </location>
</feature>
<gene>
    <name evidence="5" type="ORF">CSUI_007882</name>
</gene>
<evidence type="ECO:0000256" key="2">
    <source>
        <dbReference type="SAM" id="MobiDB-lite"/>
    </source>
</evidence>
<feature type="region of interest" description="Disordered" evidence="2">
    <location>
        <begin position="1"/>
        <end position="90"/>
    </location>
</feature>
<proteinExistence type="inferred from homology"/>
<dbReference type="AlphaFoldDB" id="A0A2C6KMC0"/>
<dbReference type="OrthoDB" id="332135at2759"/>
<feature type="region of interest" description="Disordered" evidence="2">
    <location>
        <begin position="157"/>
        <end position="194"/>
    </location>
</feature>
<dbReference type="GO" id="GO:0000398">
    <property type="term" value="P:mRNA splicing, via spliceosome"/>
    <property type="evidence" value="ECO:0007669"/>
    <property type="project" value="TreeGrafter"/>
</dbReference>
<sequence>MLAGLRFSSSAKASAGGRRQTEEKDTRGKSREAGGPISGSATRHQTVEHKEEDGGQTNAPPLRIRDLSKQQLAKVAAEKTRQQEANGDVLCTQGEKSESTSLVESAATGYCTTSPAPLSGVGDRRNADLNGSTAENSLPVVHARELNPFLRNQYLSKQRQEEGSPVAAESGLPSALASCPSVSDSLTSRGARTWRSRQLRRLQERAAERGEAVSSLIEDHITGRNAEGQDAHIWNDLLFGPRGDHNEDASLPSRRTDRGSSGNRRGDSRFPVRDDNNGDGDRDSPPAEGTSKGRGAGDVASFGPGWFPERRRTSWRREQMPRQDQGYEKGRDEDSPAKSRAGDLEGPRSAGGRTDPGFSEAEHGRGTQFRVDRVQRMRGSQTSAGVAGEPRFDFLGARSKLKTKESRHSGSADRERAEVSVFDQSGKEGDSLKTWQRPRIPDFHRNQRATSPSTHLSSSTAPVTSTSHIPSAVRPSSDSSCSDNSTVVHSSKCVQNLADCDVNTLAAQVLKAQLAGDRDTCRRLGGLLASRQLSASEDDLVREGARVDHRDAGTRRGSGASVAQPTDSPSRLPSSSVPGSQGEAGVSIAELARRERVSHQGNEYDEAYKDALLKRRSGANSDDDFEGELPSKKLSAKRQRLAEERAKARARTLNNKQGHCIRCLDSSGFERTYGDGVIAVSTHALLCFVPWRFCVFRTHLLILPVAHTGALTALDDSGYEEIRNFQKSLVAFFETQNKVPVFIETVSRFVSKERNWMGGGPHTAVEVLPIELDRLSEAKTFFRKAFDEVEGEWQQNKKVIEVRGREGVRRAIPANFPYIHVDFGLGGGLAHVIEDGRAFPSNFGQEVILGMHELCSTDRAFPTSQYVPASSGIERLQ</sequence>
<dbReference type="EMBL" id="MIGC01004249">
    <property type="protein sequence ID" value="PHJ18289.1"/>
    <property type="molecule type" value="Genomic_DNA"/>
</dbReference>
<feature type="domain" description="Cwf19-like protein C-terminal" evidence="3">
    <location>
        <begin position="792"/>
        <end position="853"/>
    </location>
</feature>
<dbReference type="PANTHER" id="PTHR12072:SF5">
    <property type="entry name" value="CWF19-LIKE PROTEIN 2"/>
    <property type="match status" value="1"/>
</dbReference>